<dbReference type="InterPro" id="IPR050109">
    <property type="entry name" value="HTH-type_TetR-like_transc_reg"/>
</dbReference>
<evidence type="ECO:0000313" key="7">
    <source>
        <dbReference type="Proteomes" id="UP001166191"/>
    </source>
</evidence>
<evidence type="ECO:0000256" key="3">
    <source>
        <dbReference type="ARBA" id="ARBA00023163"/>
    </source>
</evidence>
<name>A0ABS6AMU1_9RHOB</name>
<dbReference type="PANTHER" id="PTHR30055">
    <property type="entry name" value="HTH-TYPE TRANSCRIPTIONAL REGULATOR RUTR"/>
    <property type="match status" value="1"/>
</dbReference>
<dbReference type="Proteomes" id="UP001166191">
    <property type="component" value="Unassembled WGS sequence"/>
</dbReference>
<comment type="caution">
    <text evidence="6">The sequence shown here is derived from an EMBL/GenBank/DDBJ whole genome shotgun (WGS) entry which is preliminary data.</text>
</comment>
<evidence type="ECO:0000256" key="4">
    <source>
        <dbReference type="PROSITE-ProRule" id="PRU00335"/>
    </source>
</evidence>
<reference evidence="6" key="1">
    <citation type="submission" date="2021-06" db="EMBL/GenBank/DDBJ databases">
        <title>Paracoccus bacterium XHP0099 sp. nov., isolated from the surface waters of the Yellow Sea.</title>
        <authorList>
            <person name="Xue H."/>
            <person name="Zhang D."/>
        </authorList>
    </citation>
    <scope>NUCLEOTIDE SEQUENCE</scope>
    <source>
        <strain evidence="6">XHP0099</strain>
    </source>
</reference>
<dbReference type="Pfam" id="PF09209">
    <property type="entry name" value="CecR_C"/>
    <property type="match status" value="1"/>
</dbReference>
<gene>
    <name evidence="6" type="ORF">KNW02_12590</name>
</gene>
<dbReference type="PANTHER" id="PTHR30055:SF234">
    <property type="entry name" value="HTH-TYPE TRANSCRIPTIONAL REGULATOR BETI"/>
    <property type="match status" value="1"/>
</dbReference>
<feature type="domain" description="HTH tetR-type" evidence="5">
    <location>
        <begin position="4"/>
        <end position="64"/>
    </location>
</feature>
<protein>
    <submittedName>
        <fullName evidence="6">CerR family C-terminal domain-containing protein</fullName>
    </submittedName>
</protein>
<organism evidence="6 7">
    <name type="scientific">Paracoccus marinaquae</name>
    <dbReference type="NCBI Taxonomy" id="2841926"/>
    <lineage>
        <taxon>Bacteria</taxon>
        <taxon>Pseudomonadati</taxon>
        <taxon>Pseudomonadota</taxon>
        <taxon>Alphaproteobacteria</taxon>
        <taxon>Rhodobacterales</taxon>
        <taxon>Paracoccaceae</taxon>
        <taxon>Paracoccus</taxon>
    </lineage>
</organism>
<evidence type="ECO:0000256" key="2">
    <source>
        <dbReference type="ARBA" id="ARBA00023125"/>
    </source>
</evidence>
<evidence type="ECO:0000259" key="5">
    <source>
        <dbReference type="PROSITE" id="PS50977"/>
    </source>
</evidence>
<evidence type="ECO:0000313" key="6">
    <source>
        <dbReference type="EMBL" id="MBU3030955.1"/>
    </source>
</evidence>
<proteinExistence type="predicted"/>
<dbReference type="InterPro" id="IPR001647">
    <property type="entry name" value="HTH_TetR"/>
</dbReference>
<accession>A0ABS6AMU1</accession>
<feature type="DNA-binding region" description="H-T-H motif" evidence="4">
    <location>
        <begin position="27"/>
        <end position="46"/>
    </location>
</feature>
<keyword evidence="7" id="KW-1185">Reference proteome</keyword>
<dbReference type="Pfam" id="PF00440">
    <property type="entry name" value="TetR_N"/>
    <property type="match status" value="1"/>
</dbReference>
<keyword evidence="2 4" id="KW-0238">DNA-binding</keyword>
<dbReference type="PROSITE" id="PS50977">
    <property type="entry name" value="HTH_TETR_2"/>
    <property type="match status" value="1"/>
</dbReference>
<dbReference type="InterPro" id="IPR015292">
    <property type="entry name" value="Tscrpt_reg_YbiH_C"/>
</dbReference>
<evidence type="ECO:0000256" key="1">
    <source>
        <dbReference type="ARBA" id="ARBA00023015"/>
    </source>
</evidence>
<keyword evidence="1" id="KW-0805">Transcription regulation</keyword>
<dbReference type="EMBL" id="JAHKNG010000021">
    <property type="protein sequence ID" value="MBU3030955.1"/>
    <property type="molecule type" value="Genomic_DNA"/>
</dbReference>
<sequence length="210" mass="22979">MEQHPTRLALIDAAMRQFGRDGFDAASTRAIAAAAETNISSIAYHFGGKEGLRMACADMVAQRIVLISRPLAQIPGDASPAMARATLRRLMRRVVCFLVLNSEAQDTVAFMLRELAQPDSPVLDRLYSQLVEPRHRALCQLWSLATGRPAEADAVKLAVFSLIGQAFYFRLAAPIVQRRMGWSDYTPGAARAIARQVLDNLEAMIGDGHG</sequence>
<dbReference type="RefSeq" id="WP_216033625.1">
    <property type="nucleotide sequence ID" value="NZ_JAHKNG010000021.1"/>
</dbReference>
<keyword evidence="3" id="KW-0804">Transcription</keyword>